<evidence type="ECO:0000256" key="8">
    <source>
        <dbReference type="ARBA" id="ARBA00023288"/>
    </source>
</evidence>
<dbReference type="VEuPathDB" id="TriTrypDB:Tb427_050011300"/>
<feature type="domain" description="Trypanosome variant surface glycoprotein B-type N-terminal" evidence="9">
    <location>
        <begin position="3"/>
        <end position="264"/>
    </location>
</feature>
<dbReference type="Pfam" id="PF13206">
    <property type="entry name" value="VSG_B"/>
    <property type="match status" value="1"/>
</dbReference>
<evidence type="ECO:0000256" key="3">
    <source>
        <dbReference type="ARBA" id="ARBA00022475"/>
    </source>
</evidence>
<keyword evidence="7" id="KW-0325">Glycoprotein</keyword>
<keyword evidence="6" id="KW-0472">Membrane</keyword>
<keyword evidence="4" id="KW-0336">GPI-anchor</keyword>
<comment type="function">
    <text evidence="1">VSG forms a coat on the surface of the parasite. The trypanosome evades the immune response of the host by expressing a series of antigenically distinct VSGs from an estimated 1000 VSG genes.</text>
</comment>
<evidence type="ECO:0000259" key="9">
    <source>
        <dbReference type="Pfam" id="PF13206"/>
    </source>
</evidence>
<reference evidence="10" key="1">
    <citation type="submission" date="2016-08" db="EMBL/GenBank/DDBJ databases">
        <title>VSG repertoire of Trypanosoma brucei EATRO 1125.</title>
        <authorList>
            <person name="Cross G.A."/>
        </authorList>
    </citation>
    <scope>NUCLEOTIDE SEQUENCE</scope>
    <source>
        <strain evidence="10">EATRO 1125</strain>
    </source>
</reference>
<protein>
    <submittedName>
        <fullName evidence="10">Variant surface glycoprotein 1125.5369</fullName>
    </submittedName>
</protein>
<comment type="subcellular location">
    <subcellularLocation>
        <location evidence="2">Cell membrane</location>
        <topology evidence="2">Lipid-anchor</topology>
        <topology evidence="2">GPI-anchor</topology>
    </subcellularLocation>
</comment>
<evidence type="ECO:0000313" key="10">
    <source>
        <dbReference type="EMBL" id="APD75464.1"/>
    </source>
</evidence>
<evidence type="ECO:0000256" key="7">
    <source>
        <dbReference type="ARBA" id="ARBA00023180"/>
    </source>
</evidence>
<accession>A0A1J0RCI0</accession>
<proteinExistence type="predicted"/>
<name>A0A1J0RCI0_9TRYP</name>
<dbReference type="AlphaFoldDB" id="A0A1J0RCI0"/>
<evidence type="ECO:0000256" key="4">
    <source>
        <dbReference type="ARBA" id="ARBA00022622"/>
    </source>
</evidence>
<dbReference type="VEuPathDB" id="TriTrypDB:Tb927.5.660"/>
<evidence type="ECO:0000256" key="6">
    <source>
        <dbReference type="ARBA" id="ARBA00023136"/>
    </source>
</evidence>
<sequence>MEVWPFWQRAARRAKAKEYRDHYARWADAGLPKETKAKIKQAAEVARTLKKQRMALQKDLQATRVVEDFSEAFYGAAKTDVDKPYGSGGTTRTKTCTGSQAGGEPTAGDYVKLDMMCLCAKHSDDATNGDKACCQTCDTGNSNNWDPKAKETTAWKQFKQQCPKRLGKGALTPEIIESTLSNFLHSISKGKGTNKDKLHVLGTTDNSFDNDCDGSSDVGKGKCAQYKADYFKTGDIQIPWVKKLREAAKNLRAQRAVAAKLAALGHAALLLNLTTNQLIHDKQLSSAPETRTNVAAAAAVVSNCNKHGTNETYGITVKMERN</sequence>
<evidence type="ECO:0000256" key="5">
    <source>
        <dbReference type="ARBA" id="ARBA00022729"/>
    </source>
</evidence>
<evidence type="ECO:0000256" key="2">
    <source>
        <dbReference type="ARBA" id="ARBA00004609"/>
    </source>
</evidence>
<dbReference type="VEuPathDB" id="TriTrypDB:Tbg972.5.900"/>
<evidence type="ECO:0000256" key="1">
    <source>
        <dbReference type="ARBA" id="ARBA00002523"/>
    </source>
</evidence>
<keyword evidence="5" id="KW-0732">Signal</keyword>
<dbReference type="EMBL" id="KX701508">
    <property type="protein sequence ID" value="APD75464.1"/>
    <property type="molecule type" value="Genomic_DNA"/>
</dbReference>
<dbReference type="GO" id="GO:0005886">
    <property type="term" value="C:plasma membrane"/>
    <property type="evidence" value="ECO:0007669"/>
    <property type="project" value="UniProtKB-SubCell"/>
</dbReference>
<dbReference type="InterPro" id="IPR025932">
    <property type="entry name" value="Trypano_VSG_B_N_dom"/>
</dbReference>
<keyword evidence="3" id="KW-1003">Cell membrane</keyword>
<keyword evidence="8" id="KW-0449">Lipoprotein</keyword>
<dbReference type="GO" id="GO:0098552">
    <property type="term" value="C:side of membrane"/>
    <property type="evidence" value="ECO:0007669"/>
    <property type="project" value="UniProtKB-KW"/>
</dbReference>
<organism evidence="10">
    <name type="scientific">Trypanosoma brucei</name>
    <dbReference type="NCBI Taxonomy" id="5691"/>
    <lineage>
        <taxon>Eukaryota</taxon>
        <taxon>Discoba</taxon>
        <taxon>Euglenozoa</taxon>
        <taxon>Kinetoplastea</taxon>
        <taxon>Metakinetoplastina</taxon>
        <taxon>Trypanosomatida</taxon>
        <taxon>Trypanosomatidae</taxon>
        <taxon>Trypanosoma</taxon>
    </lineage>
</organism>